<dbReference type="SMART" id="SM00066">
    <property type="entry name" value="GAL4"/>
    <property type="match status" value="1"/>
</dbReference>
<dbReference type="GO" id="GO:0000981">
    <property type="term" value="F:DNA-binding transcription factor activity, RNA polymerase II-specific"/>
    <property type="evidence" value="ECO:0007669"/>
    <property type="project" value="InterPro"/>
</dbReference>
<evidence type="ECO:0000256" key="1">
    <source>
        <dbReference type="ARBA" id="ARBA00004123"/>
    </source>
</evidence>
<evidence type="ECO:0000256" key="6">
    <source>
        <dbReference type="SAM" id="MobiDB-lite"/>
    </source>
</evidence>
<evidence type="ECO:0000256" key="5">
    <source>
        <dbReference type="ARBA" id="ARBA00023242"/>
    </source>
</evidence>
<keyword evidence="5" id="KW-0539">Nucleus</keyword>
<comment type="subcellular location">
    <subcellularLocation>
        <location evidence="1">Nucleus</location>
    </subcellularLocation>
</comment>
<evidence type="ECO:0000256" key="2">
    <source>
        <dbReference type="ARBA" id="ARBA00023015"/>
    </source>
</evidence>
<keyword evidence="4" id="KW-0804">Transcription</keyword>
<dbReference type="AlphaFoldDB" id="A0A9P3GN12"/>
<dbReference type="PANTHER" id="PTHR47540:SF2">
    <property type="entry name" value="ZN(II)2CYS6 TRANSCRIPTION FACTOR (EUROFUNG)"/>
    <property type="match status" value="1"/>
</dbReference>
<dbReference type="PROSITE" id="PS00463">
    <property type="entry name" value="ZN2_CY6_FUNGAL_1"/>
    <property type="match status" value="1"/>
</dbReference>
<feature type="compositionally biased region" description="Pro residues" evidence="6">
    <location>
        <begin position="501"/>
        <end position="510"/>
    </location>
</feature>
<dbReference type="OrthoDB" id="39175at2759"/>
<evidence type="ECO:0000313" key="9">
    <source>
        <dbReference type="Proteomes" id="UP000703269"/>
    </source>
</evidence>
<comment type="caution">
    <text evidence="8">The sequence shown here is derived from an EMBL/GenBank/DDBJ whole genome shotgun (WGS) entry which is preliminary data.</text>
</comment>
<dbReference type="EMBL" id="BPQB01000087">
    <property type="protein sequence ID" value="GJE98420.1"/>
    <property type="molecule type" value="Genomic_DNA"/>
</dbReference>
<dbReference type="InterPro" id="IPR001138">
    <property type="entry name" value="Zn2Cys6_DnaBD"/>
</dbReference>
<organism evidence="8 9">
    <name type="scientific">Phanerochaete sordida</name>
    <dbReference type="NCBI Taxonomy" id="48140"/>
    <lineage>
        <taxon>Eukaryota</taxon>
        <taxon>Fungi</taxon>
        <taxon>Dikarya</taxon>
        <taxon>Basidiomycota</taxon>
        <taxon>Agaricomycotina</taxon>
        <taxon>Agaricomycetes</taxon>
        <taxon>Polyporales</taxon>
        <taxon>Phanerochaetaceae</taxon>
        <taxon>Phanerochaete</taxon>
    </lineage>
</organism>
<sequence>MDRGGGSGRGGPSRQGSSLPRTLHGSLLHTDTGEEEEVFSEEAPPVEALEAAQEEPSPYPVYATSSARSASVPYSSASVSGPSPLTPFEQGSSRGPGDPSRAYTYSIETQVEQQQPPRARQERNLALPPFRTQAAASTDPELYASSVVTSRLNFNYASSTAPPLGRPSLPPVSSLDSALGSTSYAGSSSQQFYTPPRGNTWDTAPHPYAAERPMARTAWSYPAVPEHSPPIRTHPSPQELSSYSEIARWGQYGRPEIFAQEEGRSTAAHLSAARSTILESQQLSDPGRAARLYQPQPQVALQPSRVPVPSVELAQPFYDIAEAREEYPQVSADMSPAYSTRTRETTSPSAGEPSPLAQRGRTAAVPMGWQEARRAEGSEQPIASSSMARRPSSTQLGKRKASDNDDDSSDDSPVRKIPKKTPIACNFCRGRKLKCDGRTPTCGHCEKRRQPCTYVEAVKRRGPGKAPKGHRKGGQQQKADRPRGAAQGPGQPGPSSSPAASLPPPLPPSVSPEDPYTRYQGMYMSPPPATTQAAGMGSMPSRIPLQPPYPSNQFDFTYPAPPRQTSSAARAAYERNTFSDDFGLPQQLSYPAPGPSQVEAQAFEPPRVPSSSAGAHLQEGWPGVGSAAAAARHDHDEDRGSRAREPHEYNPYDPRAAPAGSARAPGPGRER</sequence>
<feature type="domain" description="Zn(2)-C6 fungal-type" evidence="7">
    <location>
        <begin position="424"/>
        <end position="454"/>
    </location>
</feature>
<evidence type="ECO:0000256" key="3">
    <source>
        <dbReference type="ARBA" id="ARBA00023125"/>
    </source>
</evidence>
<feature type="region of interest" description="Disordered" evidence="6">
    <location>
        <begin position="157"/>
        <end position="207"/>
    </location>
</feature>
<feature type="compositionally biased region" description="Low complexity" evidence="6">
    <location>
        <begin position="484"/>
        <end position="500"/>
    </location>
</feature>
<feature type="region of interest" description="Disordered" evidence="6">
    <location>
        <begin position="452"/>
        <end position="671"/>
    </location>
</feature>
<dbReference type="GO" id="GO:0043565">
    <property type="term" value="F:sequence-specific DNA binding"/>
    <property type="evidence" value="ECO:0007669"/>
    <property type="project" value="TreeGrafter"/>
</dbReference>
<proteinExistence type="predicted"/>
<gene>
    <name evidence="8" type="ORF">PsYK624_146500</name>
</gene>
<dbReference type="PANTHER" id="PTHR47540">
    <property type="entry name" value="THIAMINE REPRESSIBLE GENES REGULATORY PROTEIN THI5"/>
    <property type="match status" value="1"/>
</dbReference>
<feature type="compositionally biased region" description="Low complexity" evidence="6">
    <location>
        <begin position="65"/>
        <end position="83"/>
    </location>
</feature>
<dbReference type="Gene3D" id="4.10.240.10">
    <property type="entry name" value="Zn(2)-C6 fungal-type DNA-binding domain"/>
    <property type="match status" value="1"/>
</dbReference>
<feature type="compositionally biased region" description="Low complexity" evidence="6">
    <location>
        <begin position="654"/>
        <end position="671"/>
    </location>
</feature>
<feature type="compositionally biased region" description="Polar residues" evidence="6">
    <location>
        <begin position="381"/>
        <end position="396"/>
    </location>
</feature>
<evidence type="ECO:0000259" key="7">
    <source>
        <dbReference type="PROSITE" id="PS50048"/>
    </source>
</evidence>
<feature type="region of interest" description="Disordered" evidence="6">
    <location>
        <begin position="328"/>
        <end position="423"/>
    </location>
</feature>
<keyword evidence="2" id="KW-0805">Transcription regulation</keyword>
<dbReference type="PROSITE" id="PS50048">
    <property type="entry name" value="ZN2_CY6_FUNGAL_2"/>
    <property type="match status" value="1"/>
</dbReference>
<dbReference type="InterPro" id="IPR051711">
    <property type="entry name" value="Stress_Response_Reg"/>
</dbReference>
<feature type="compositionally biased region" description="Basic and acidic residues" evidence="6">
    <location>
        <begin position="631"/>
        <end position="650"/>
    </location>
</feature>
<dbReference type="Pfam" id="PF00172">
    <property type="entry name" value="Zn_clus"/>
    <property type="match status" value="1"/>
</dbReference>
<dbReference type="Proteomes" id="UP000703269">
    <property type="component" value="Unassembled WGS sequence"/>
</dbReference>
<feature type="compositionally biased region" description="Low complexity" evidence="6">
    <location>
        <begin position="41"/>
        <end position="56"/>
    </location>
</feature>
<dbReference type="SUPFAM" id="SSF57701">
    <property type="entry name" value="Zn2/Cys6 DNA-binding domain"/>
    <property type="match status" value="1"/>
</dbReference>
<evidence type="ECO:0000256" key="4">
    <source>
        <dbReference type="ARBA" id="ARBA00023163"/>
    </source>
</evidence>
<dbReference type="CDD" id="cd00067">
    <property type="entry name" value="GAL4"/>
    <property type="match status" value="1"/>
</dbReference>
<evidence type="ECO:0000313" key="8">
    <source>
        <dbReference type="EMBL" id="GJE98420.1"/>
    </source>
</evidence>
<feature type="compositionally biased region" description="Polar residues" evidence="6">
    <location>
        <begin position="337"/>
        <end position="349"/>
    </location>
</feature>
<protein>
    <recommendedName>
        <fullName evidence="7">Zn(2)-C6 fungal-type domain-containing protein</fullName>
    </recommendedName>
</protein>
<dbReference type="GO" id="GO:0045944">
    <property type="term" value="P:positive regulation of transcription by RNA polymerase II"/>
    <property type="evidence" value="ECO:0007669"/>
    <property type="project" value="TreeGrafter"/>
</dbReference>
<dbReference type="InterPro" id="IPR036864">
    <property type="entry name" value="Zn2-C6_fun-type_DNA-bd_sf"/>
</dbReference>
<reference evidence="8 9" key="1">
    <citation type="submission" date="2021-08" db="EMBL/GenBank/DDBJ databases">
        <title>Draft Genome Sequence of Phanerochaete sordida strain YK-624.</title>
        <authorList>
            <person name="Mori T."/>
            <person name="Dohra H."/>
            <person name="Suzuki T."/>
            <person name="Kawagishi H."/>
            <person name="Hirai H."/>
        </authorList>
    </citation>
    <scope>NUCLEOTIDE SEQUENCE [LARGE SCALE GENOMIC DNA]</scope>
    <source>
        <strain evidence="8 9">YK-624</strain>
    </source>
</reference>
<keyword evidence="3" id="KW-0238">DNA-binding</keyword>
<accession>A0A9P3GN12</accession>
<feature type="compositionally biased region" description="Basic residues" evidence="6">
    <location>
        <begin position="460"/>
        <end position="473"/>
    </location>
</feature>
<feature type="compositionally biased region" description="Gly residues" evidence="6">
    <location>
        <begin position="1"/>
        <end position="13"/>
    </location>
</feature>
<name>A0A9P3GN12_9APHY</name>
<dbReference type="GO" id="GO:0005634">
    <property type="term" value="C:nucleus"/>
    <property type="evidence" value="ECO:0007669"/>
    <property type="project" value="UniProtKB-SubCell"/>
</dbReference>
<keyword evidence="9" id="KW-1185">Reference proteome</keyword>
<feature type="compositionally biased region" description="Polar residues" evidence="6">
    <location>
        <begin position="174"/>
        <end position="193"/>
    </location>
</feature>
<feature type="region of interest" description="Disordered" evidence="6">
    <location>
        <begin position="1"/>
        <end position="141"/>
    </location>
</feature>
<dbReference type="GO" id="GO:0008270">
    <property type="term" value="F:zinc ion binding"/>
    <property type="evidence" value="ECO:0007669"/>
    <property type="project" value="InterPro"/>
</dbReference>